<accession>A0A6A6KFK4</accession>
<keyword evidence="4" id="KW-1185">Reference proteome</keyword>
<proteinExistence type="predicted"/>
<feature type="compositionally biased region" description="Basic and acidic residues" evidence="2">
    <location>
        <begin position="129"/>
        <end position="142"/>
    </location>
</feature>
<evidence type="ECO:0000256" key="2">
    <source>
        <dbReference type="SAM" id="MobiDB-lite"/>
    </source>
</evidence>
<evidence type="ECO:0000313" key="4">
    <source>
        <dbReference type="Proteomes" id="UP000467840"/>
    </source>
</evidence>
<feature type="coiled-coil region" evidence="1">
    <location>
        <begin position="1"/>
        <end position="89"/>
    </location>
</feature>
<protein>
    <submittedName>
        <fullName evidence="3">Uncharacterized protein</fullName>
    </submittedName>
</protein>
<name>A0A6A6KFK4_HEVBR</name>
<reference evidence="3 4" key="1">
    <citation type="journal article" date="2020" name="Mol. Plant">
        <title>The Chromosome-Based Rubber Tree Genome Provides New Insights into Spurge Genome Evolution and Rubber Biosynthesis.</title>
        <authorList>
            <person name="Liu J."/>
            <person name="Shi C."/>
            <person name="Shi C.C."/>
            <person name="Li W."/>
            <person name="Zhang Q.J."/>
            <person name="Zhang Y."/>
            <person name="Li K."/>
            <person name="Lu H.F."/>
            <person name="Shi C."/>
            <person name="Zhu S.T."/>
            <person name="Xiao Z.Y."/>
            <person name="Nan H."/>
            <person name="Yue Y."/>
            <person name="Zhu X.G."/>
            <person name="Wu Y."/>
            <person name="Hong X.N."/>
            <person name="Fan G.Y."/>
            <person name="Tong Y."/>
            <person name="Zhang D."/>
            <person name="Mao C.L."/>
            <person name="Liu Y.L."/>
            <person name="Hao S.J."/>
            <person name="Liu W.Q."/>
            <person name="Lv M.Q."/>
            <person name="Zhang H.B."/>
            <person name="Liu Y."/>
            <person name="Hu-Tang G.R."/>
            <person name="Wang J.P."/>
            <person name="Wang J.H."/>
            <person name="Sun Y.H."/>
            <person name="Ni S.B."/>
            <person name="Chen W.B."/>
            <person name="Zhang X.C."/>
            <person name="Jiao Y.N."/>
            <person name="Eichler E.E."/>
            <person name="Li G.H."/>
            <person name="Liu X."/>
            <person name="Gao L.Z."/>
        </authorList>
    </citation>
    <scope>NUCLEOTIDE SEQUENCE [LARGE SCALE GENOMIC DNA]</scope>
    <source>
        <strain evidence="4">cv. GT1</strain>
        <tissue evidence="3">Leaf</tissue>
    </source>
</reference>
<comment type="caution">
    <text evidence="3">The sequence shown here is derived from an EMBL/GenBank/DDBJ whole genome shotgun (WGS) entry which is preliminary data.</text>
</comment>
<sequence length="248" mass="27912">MARVEQHLVNREDKFEELENRLMELGDGIDETREELQATLNESLDKVANESEALRIAHAEEVSTMKEENRLLKEEVEKMHENMKDVRDELVLLKILVAQGVGTNPHPTLTIPTARVEIPKPSTFKGARSAREKNFHSPKEDRRGERPVLKCYLCDGPHKKRNCAKRTVLSAMDKEPKQASPPPEQATMGSLQYCSLGTMRLVGPSDAPSEDGEQDNGMGDVAKEKDAEECATQEESELPRELPLEEQD</sequence>
<organism evidence="3 4">
    <name type="scientific">Hevea brasiliensis</name>
    <name type="common">Para rubber tree</name>
    <name type="synonym">Siphonia brasiliensis</name>
    <dbReference type="NCBI Taxonomy" id="3981"/>
    <lineage>
        <taxon>Eukaryota</taxon>
        <taxon>Viridiplantae</taxon>
        <taxon>Streptophyta</taxon>
        <taxon>Embryophyta</taxon>
        <taxon>Tracheophyta</taxon>
        <taxon>Spermatophyta</taxon>
        <taxon>Magnoliopsida</taxon>
        <taxon>eudicotyledons</taxon>
        <taxon>Gunneridae</taxon>
        <taxon>Pentapetalae</taxon>
        <taxon>rosids</taxon>
        <taxon>fabids</taxon>
        <taxon>Malpighiales</taxon>
        <taxon>Euphorbiaceae</taxon>
        <taxon>Crotonoideae</taxon>
        <taxon>Micrandreae</taxon>
        <taxon>Hevea</taxon>
    </lineage>
</organism>
<feature type="region of interest" description="Disordered" evidence="2">
    <location>
        <begin position="120"/>
        <end position="142"/>
    </location>
</feature>
<keyword evidence="1" id="KW-0175">Coiled coil</keyword>
<dbReference type="AlphaFoldDB" id="A0A6A6KFK4"/>
<evidence type="ECO:0000313" key="3">
    <source>
        <dbReference type="EMBL" id="KAF2286289.1"/>
    </source>
</evidence>
<feature type="compositionally biased region" description="Basic and acidic residues" evidence="2">
    <location>
        <begin position="237"/>
        <end position="248"/>
    </location>
</feature>
<gene>
    <name evidence="3" type="ORF">GH714_013303</name>
</gene>
<dbReference type="Proteomes" id="UP000467840">
    <property type="component" value="Chromosome 3"/>
</dbReference>
<evidence type="ECO:0000256" key="1">
    <source>
        <dbReference type="SAM" id="Coils"/>
    </source>
</evidence>
<dbReference type="EMBL" id="JAAGAX010000017">
    <property type="protein sequence ID" value="KAF2286289.1"/>
    <property type="molecule type" value="Genomic_DNA"/>
</dbReference>
<feature type="region of interest" description="Disordered" evidence="2">
    <location>
        <begin position="167"/>
        <end position="248"/>
    </location>
</feature>